<gene>
    <name evidence="1" type="ORF">S01H1_27340</name>
</gene>
<accession>X0UKT8</accession>
<dbReference type="AlphaFoldDB" id="X0UKT8"/>
<dbReference type="EMBL" id="BARS01016637">
    <property type="protein sequence ID" value="GAF89090.1"/>
    <property type="molecule type" value="Genomic_DNA"/>
</dbReference>
<name>X0UKT8_9ZZZZ</name>
<evidence type="ECO:0000313" key="1">
    <source>
        <dbReference type="EMBL" id="GAF89090.1"/>
    </source>
</evidence>
<comment type="caution">
    <text evidence="1">The sequence shown here is derived from an EMBL/GenBank/DDBJ whole genome shotgun (WGS) entry which is preliminary data.</text>
</comment>
<feature type="non-terminal residue" evidence="1">
    <location>
        <position position="194"/>
    </location>
</feature>
<reference evidence="1" key="1">
    <citation type="journal article" date="2014" name="Front. Microbiol.">
        <title>High frequency of phylogenetically diverse reductive dehalogenase-homologous genes in deep subseafloor sedimentary metagenomes.</title>
        <authorList>
            <person name="Kawai M."/>
            <person name="Futagami T."/>
            <person name="Toyoda A."/>
            <person name="Takaki Y."/>
            <person name="Nishi S."/>
            <person name="Hori S."/>
            <person name="Arai W."/>
            <person name="Tsubouchi T."/>
            <person name="Morono Y."/>
            <person name="Uchiyama I."/>
            <person name="Ito T."/>
            <person name="Fujiyama A."/>
            <person name="Inagaki F."/>
            <person name="Takami H."/>
        </authorList>
    </citation>
    <scope>NUCLEOTIDE SEQUENCE</scope>
    <source>
        <strain evidence="1">Expedition CK06-06</strain>
    </source>
</reference>
<protein>
    <submittedName>
        <fullName evidence="1">Uncharacterized protein</fullName>
    </submittedName>
</protein>
<proteinExistence type="predicted"/>
<sequence length="194" mass="21232">MTDFIPETMMYAVSHLEQVSRNGFRLETLGSTQASQNQIVSFVLPENALIDLDSIKFIFDAKCVGDSTSGVAADAVFAKLPQHSTSLIQRVEIFCNGVQVSQGCSDWGSMCQLLRLGKSTLDKDNSVDRALCHSYITADDADDDETLCINQWRGFFEGSTRWLNTGAIGTITIRLTMAGNNVLVPKQTGVEGRI</sequence>
<organism evidence="1">
    <name type="scientific">marine sediment metagenome</name>
    <dbReference type="NCBI Taxonomy" id="412755"/>
    <lineage>
        <taxon>unclassified sequences</taxon>
        <taxon>metagenomes</taxon>
        <taxon>ecological metagenomes</taxon>
    </lineage>
</organism>